<keyword evidence="2" id="KW-1185">Reference proteome</keyword>
<organism evidence="1 2">
    <name type="scientific">Stephania yunnanensis</name>
    <dbReference type="NCBI Taxonomy" id="152371"/>
    <lineage>
        <taxon>Eukaryota</taxon>
        <taxon>Viridiplantae</taxon>
        <taxon>Streptophyta</taxon>
        <taxon>Embryophyta</taxon>
        <taxon>Tracheophyta</taxon>
        <taxon>Spermatophyta</taxon>
        <taxon>Magnoliopsida</taxon>
        <taxon>Ranunculales</taxon>
        <taxon>Menispermaceae</taxon>
        <taxon>Menispermoideae</taxon>
        <taxon>Cissampelideae</taxon>
        <taxon>Stephania</taxon>
    </lineage>
</organism>
<evidence type="ECO:0000313" key="2">
    <source>
        <dbReference type="Proteomes" id="UP001420932"/>
    </source>
</evidence>
<name>A0AAP0PXA7_9MAGN</name>
<evidence type="ECO:0000313" key="1">
    <source>
        <dbReference type="EMBL" id="KAK9159832.1"/>
    </source>
</evidence>
<dbReference type="Proteomes" id="UP001420932">
    <property type="component" value="Unassembled WGS sequence"/>
</dbReference>
<comment type="caution">
    <text evidence="1">The sequence shown here is derived from an EMBL/GenBank/DDBJ whole genome shotgun (WGS) entry which is preliminary data.</text>
</comment>
<proteinExistence type="predicted"/>
<sequence length="61" mass="6990">MREEKGKKKKNRDRARRRQGELDFRSLFGSVVVVVRVGETRMNCHDSLSELKEGRGVLSSA</sequence>
<gene>
    <name evidence="1" type="ORF">Syun_006173</name>
</gene>
<protein>
    <submittedName>
        <fullName evidence="1">Uncharacterized protein</fullName>
    </submittedName>
</protein>
<dbReference type="AlphaFoldDB" id="A0AAP0PXA7"/>
<reference evidence="1 2" key="1">
    <citation type="submission" date="2024-01" db="EMBL/GenBank/DDBJ databases">
        <title>Genome assemblies of Stephania.</title>
        <authorList>
            <person name="Yang L."/>
        </authorList>
    </citation>
    <scope>NUCLEOTIDE SEQUENCE [LARGE SCALE GENOMIC DNA]</scope>
    <source>
        <strain evidence="1">YNDBR</strain>
        <tissue evidence="1">Leaf</tissue>
    </source>
</reference>
<accession>A0AAP0PXA7</accession>
<dbReference type="EMBL" id="JBBNAF010000003">
    <property type="protein sequence ID" value="KAK9159832.1"/>
    <property type="molecule type" value="Genomic_DNA"/>
</dbReference>